<evidence type="ECO:0008006" key="3">
    <source>
        <dbReference type="Google" id="ProtNLM"/>
    </source>
</evidence>
<evidence type="ECO:0000313" key="2">
    <source>
        <dbReference type="Proteomes" id="UP000182654"/>
    </source>
</evidence>
<name>A0ABY0T4Z6_9PSED</name>
<organism evidence="1 2">
    <name type="scientific">Pseudomonas extremorientalis</name>
    <dbReference type="NCBI Taxonomy" id="169669"/>
    <lineage>
        <taxon>Bacteria</taxon>
        <taxon>Pseudomonadati</taxon>
        <taxon>Pseudomonadota</taxon>
        <taxon>Gammaproteobacteria</taxon>
        <taxon>Pseudomonadales</taxon>
        <taxon>Pseudomonadaceae</taxon>
        <taxon>Pseudomonas</taxon>
    </lineage>
</organism>
<protein>
    <recommendedName>
        <fullName evidence="3">Secreted protein</fullName>
    </recommendedName>
</protein>
<dbReference type="Proteomes" id="UP000182654">
    <property type="component" value="Chromosome I"/>
</dbReference>
<dbReference type="EMBL" id="LT629708">
    <property type="protein sequence ID" value="SDP89467.1"/>
    <property type="molecule type" value="Genomic_DNA"/>
</dbReference>
<sequence>MRIFSMMFRTTRRYRCFVLLDAEGTCVAFKSCAALPGNGHWIEVECINLSWLGNPFPSHARIAQRA</sequence>
<keyword evidence="2" id="KW-1185">Reference proteome</keyword>
<evidence type="ECO:0000313" key="1">
    <source>
        <dbReference type="EMBL" id="SDP89467.1"/>
    </source>
</evidence>
<proteinExistence type="predicted"/>
<accession>A0ABY0T4Z6</accession>
<reference evidence="1 2" key="1">
    <citation type="submission" date="2016-10" db="EMBL/GenBank/DDBJ databases">
        <authorList>
            <person name="Varghese N."/>
            <person name="Submissions S."/>
        </authorList>
    </citation>
    <scope>NUCLEOTIDE SEQUENCE [LARGE SCALE GENOMIC DNA]</scope>
    <source>
        <strain evidence="1 2">BS2774</strain>
    </source>
</reference>
<gene>
    <name evidence="1" type="ORF">SAMN04490184_5659</name>
</gene>